<dbReference type="InterPro" id="IPR019749">
    <property type="entry name" value="Band_41_domain"/>
</dbReference>
<evidence type="ECO:0000259" key="1">
    <source>
        <dbReference type="PROSITE" id="PS50057"/>
    </source>
</evidence>
<dbReference type="PANTHER" id="PTHR23280">
    <property type="entry name" value="4.1 G PROTEIN"/>
    <property type="match status" value="1"/>
</dbReference>
<dbReference type="GO" id="GO:0031032">
    <property type="term" value="P:actomyosin structure organization"/>
    <property type="evidence" value="ECO:0007669"/>
    <property type="project" value="TreeGrafter"/>
</dbReference>
<feature type="non-terminal residue" evidence="2">
    <location>
        <position position="1"/>
    </location>
</feature>
<feature type="domain" description="FERM" evidence="1">
    <location>
        <begin position="14"/>
        <end position="308"/>
    </location>
</feature>
<sequence length="308" mass="34821">MPFALAFSPNCFSRLMNLVLKENHQEKFSQTNAKKKTDTLNYLDDVILFTETVESHLDGLKRILGILERACLNVIPKTTNETDETTNEMKITNDGHMDPVVVCFRIKYYPPEPFRLRDETRHQIYLQLKRDLQHGRLYSPGPGQEMALLAALCVQIELGDFDPELHPNGYISGMRLLLQQSEKLEEKIAEIHQGASTPTPNGITTSTPNVNGLTAHQAQIALLRRSCVLDTYGVDPHAVKDQAGNQLYLGVNHTGVLTFHGGRKQHHFRWCEITKLNYEGKMFIVHFAIAEDSRTKAKQGLITVLSKT</sequence>
<dbReference type="GO" id="GO:0071897">
    <property type="term" value="P:DNA biosynthetic process"/>
    <property type="evidence" value="ECO:0007669"/>
    <property type="project" value="UniProtKB-ARBA"/>
</dbReference>
<dbReference type="GO" id="GO:0005856">
    <property type="term" value="C:cytoskeleton"/>
    <property type="evidence" value="ECO:0007669"/>
    <property type="project" value="TreeGrafter"/>
</dbReference>
<dbReference type="GO" id="GO:0071944">
    <property type="term" value="C:cell periphery"/>
    <property type="evidence" value="ECO:0007669"/>
    <property type="project" value="UniProtKB-ARBA"/>
</dbReference>
<dbReference type="InterPro" id="IPR018980">
    <property type="entry name" value="FERM_PH-like_C"/>
</dbReference>
<dbReference type="SMART" id="SM00295">
    <property type="entry name" value="B41"/>
    <property type="match status" value="1"/>
</dbReference>
<proteinExistence type="predicted"/>
<dbReference type="InterPro" id="IPR014352">
    <property type="entry name" value="FERM/acyl-CoA-bd_prot_sf"/>
</dbReference>
<dbReference type="InterPro" id="IPR011993">
    <property type="entry name" value="PH-like_dom_sf"/>
</dbReference>
<dbReference type="PANTHER" id="PTHR23280:SF32">
    <property type="entry name" value="FI22325P1"/>
    <property type="match status" value="1"/>
</dbReference>
<reference evidence="2" key="1">
    <citation type="submission" date="2023-07" db="EMBL/GenBank/DDBJ databases">
        <title>Chromosome-level genome assembly of Artemia franciscana.</title>
        <authorList>
            <person name="Jo E."/>
        </authorList>
    </citation>
    <scope>NUCLEOTIDE SEQUENCE</scope>
    <source>
        <tissue evidence="2">Whole body</tissue>
    </source>
</reference>
<dbReference type="GO" id="GO:0048731">
    <property type="term" value="P:system development"/>
    <property type="evidence" value="ECO:0007669"/>
    <property type="project" value="UniProtKB-ARBA"/>
</dbReference>
<keyword evidence="3" id="KW-1185">Reference proteome</keyword>
<dbReference type="SUPFAM" id="SSF50729">
    <property type="entry name" value="PH domain-like"/>
    <property type="match status" value="1"/>
</dbReference>
<dbReference type="EMBL" id="JAVRJZ010000021">
    <property type="protein sequence ID" value="KAK2704512.1"/>
    <property type="molecule type" value="Genomic_DNA"/>
</dbReference>
<dbReference type="SUPFAM" id="SSF56672">
    <property type="entry name" value="DNA/RNA polymerases"/>
    <property type="match status" value="1"/>
</dbReference>
<dbReference type="InterPro" id="IPR043128">
    <property type="entry name" value="Rev_trsase/Diguanyl_cyclase"/>
</dbReference>
<evidence type="ECO:0000313" key="3">
    <source>
        <dbReference type="Proteomes" id="UP001187531"/>
    </source>
</evidence>
<accession>A0AA88HFY0</accession>
<dbReference type="Gene3D" id="1.20.80.10">
    <property type="match status" value="1"/>
</dbReference>
<dbReference type="GO" id="GO:0009887">
    <property type="term" value="P:animal organ morphogenesis"/>
    <property type="evidence" value="ECO:0007669"/>
    <property type="project" value="UniProtKB-ARBA"/>
</dbReference>
<protein>
    <recommendedName>
        <fullName evidence="1">FERM domain-containing protein</fullName>
    </recommendedName>
</protein>
<gene>
    <name evidence="2" type="ORF">QYM36_016792</name>
</gene>
<organism evidence="2 3">
    <name type="scientific">Artemia franciscana</name>
    <name type="common">Brine shrimp</name>
    <name type="synonym">Artemia sanfranciscana</name>
    <dbReference type="NCBI Taxonomy" id="6661"/>
    <lineage>
        <taxon>Eukaryota</taxon>
        <taxon>Metazoa</taxon>
        <taxon>Ecdysozoa</taxon>
        <taxon>Arthropoda</taxon>
        <taxon>Crustacea</taxon>
        <taxon>Branchiopoda</taxon>
        <taxon>Anostraca</taxon>
        <taxon>Artemiidae</taxon>
        <taxon>Artemia</taxon>
    </lineage>
</organism>
<dbReference type="Proteomes" id="UP001187531">
    <property type="component" value="Unassembled WGS sequence"/>
</dbReference>
<dbReference type="InterPro" id="IPR000299">
    <property type="entry name" value="FERM_domain"/>
</dbReference>
<dbReference type="InterPro" id="IPR043502">
    <property type="entry name" value="DNA/RNA_pol_sf"/>
</dbReference>
<dbReference type="SUPFAM" id="SSF47031">
    <property type="entry name" value="Second domain of FERM"/>
    <property type="match status" value="1"/>
</dbReference>
<dbReference type="PROSITE" id="PS50057">
    <property type="entry name" value="FERM_3"/>
    <property type="match status" value="1"/>
</dbReference>
<dbReference type="Gene3D" id="3.30.70.270">
    <property type="match status" value="1"/>
</dbReference>
<dbReference type="CDD" id="cd14473">
    <property type="entry name" value="FERM_B-lobe"/>
    <property type="match status" value="1"/>
</dbReference>
<dbReference type="Pfam" id="PF00373">
    <property type="entry name" value="FERM_M"/>
    <property type="match status" value="1"/>
</dbReference>
<dbReference type="Gene3D" id="2.30.29.30">
    <property type="entry name" value="Pleckstrin-homology domain (PH domain)/Phosphotyrosine-binding domain (PTB)"/>
    <property type="match status" value="1"/>
</dbReference>
<name>A0AA88HFY0_ARTSF</name>
<dbReference type="InterPro" id="IPR035963">
    <property type="entry name" value="FERM_2"/>
</dbReference>
<dbReference type="AlphaFoldDB" id="A0AA88HFY0"/>
<dbReference type="InterPro" id="IPR019748">
    <property type="entry name" value="FERM_central"/>
</dbReference>
<evidence type="ECO:0000313" key="2">
    <source>
        <dbReference type="EMBL" id="KAK2704512.1"/>
    </source>
</evidence>
<comment type="caution">
    <text evidence="2">The sequence shown here is derived from an EMBL/GenBank/DDBJ whole genome shotgun (WGS) entry which is preliminary data.</text>
</comment>
<dbReference type="Pfam" id="PF09380">
    <property type="entry name" value="FERM_C"/>
    <property type="match status" value="1"/>
</dbReference>